<dbReference type="GO" id="GO:0005783">
    <property type="term" value="C:endoplasmic reticulum"/>
    <property type="evidence" value="ECO:0007669"/>
    <property type="project" value="UniProtKB-SubCell"/>
</dbReference>
<evidence type="ECO:0000256" key="3">
    <source>
        <dbReference type="ARBA" id="ARBA00004514"/>
    </source>
</evidence>
<dbReference type="AlphaFoldDB" id="A0A0H2UHZ9"/>
<dbReference type="GeneTree" id="ENSGT00940000162462"/>
<evidence type="ECO:0000256" key="12">
    <source>
        <dbReference type="ARBA" id="ARBA00023134"/>
    </source>
</evidence>
<comment type="subcellular location">
    <subcellularLocation>
        <location evidence="3">Cytoplasm</location>
        <location evidence="3">Cytosol</location>
    </subcellularLocation>
    <subcellularLocation>
        <location evidence="2">Endoplasmic reticulum</location>
    </subcellularLocation>
    <subcellularLocation>
        <location evidence="4">Golgi apparatus</location>
    </subcellularLocation>
    <subcellularLocation>
        <location evidence="1">Mitochondrion</location>
    </subcellularLocation>
</comment>
<keyword evidence="6" id="KW-0963">Cytoplasm</keyword>
<comment type="similarity">
    <text evidence="5">Belongs to the TRAFAC class TrmE-Era-EngA-EngB-Septin-like GTPase superfamily. AIG1/Toc34/Toc159-like paraseptin GTPase family. IAN subfamily.</text>
</comment>
<sequence>MFILCVLNNFSGSTDPSLGFASIGLRAEMATSSHQGAAAGSQMEHRLCETSIGQGERPRASRGQESNFKQSQGTSTLRLLLLGKQGAGKSATGNTILGKAVFESRFSHHMVTKRCQSESVSVRGKQVIVIDTPDLFSSLGCPEVQQQNLRQCLDLLADPYVLLLVTPIGHSTEEDKKTIEGIQGVFGPQAYRHMIVVFTREDELGEDTLQNHIESKKYLKKLIENIGSQRCCAFNNKADKKQQELQVSQFLDAIEFLMMESPGTYFEPLKTENSGVQGCGTGVTYKGDNLCGSKKRQPQITGPGWDRDTPELRVLLMGKRGVGKSAAGNSILGKQVFKTQFSEKQRVTEAFASHSRLWNQKKFLIIDSPEISSWKLDESDVKEHTFPGPHAFLLVTPLGSSLKSGDSVFSIIKRIFGEKFIKFTIILFTRKEDFEGQDLDTFTKENDALCNLIQIFEGRYAVFNYRATVEEEQSQVGKLLSQIESVVQHHNNKPCVIREKELLNIILLGRSGVGKSATGNTILGRPAFVSQLRAQPVTSRSQSGRRTLDWQDIVVVDTPSLNQMSGTEKNPAQLKKEIKQCLLQNCEEGMKVFVLVFQLGRFTQEDEAVVEQLEASFEENIMKYMIVLFTRKEDLGDGDLYDFTNNTKNKVLKRIFKKCKGRVCAFNNKETGEDQETQVKALLTIANDLKRSYDEHSTSWMDQLKSAVGQITTVFK</sequence>
<dbReference type="EMBL" id="AC099444">
    <property type="status" value="NOT_ANNOTATED_CDS"/>
    <property type="molecule type" value="Genomic_DNA"/>
</dbReference>
<dbReference type="RGD" id="1564570">
    <property type="gene designation" value="Gimap8"/>
</dbReference>
<evidence type="ECO:0000256" key="1">
    <source>
        <dbReference type="ARBA" id="ARBA00004173"/>
    </source>
</evidence>
<dbReference type="PANTHER" id="PTHR10903:SF73">
    <property type="entry name" value="GTPASE IMAP FAMILY MEMBER 8"/>
    <property type="match status" value="1"/>
</dbReference>
<dbReference type="Gene3D" id="3.40.50.300">
    <property type="entry name" value="P-loop containing nucleotide triphosphate hydrolases"/>
    <property type="match status" value="3"/>
</dbReference>
<evidence type="ECO:0000256" key="4">
    <source>
        <dbReference type="ARBA" id="ARBA00004555"/>
    </source>
</evidence>
<gene>
    <name evidence="18 20" type="primary">Gimap8</name>
</gene>
<evidence type="ECO:0000313" key="20">
    <source>
        <dbReference type="RGD" id="1564570"/>
    </source>
</evidence>
<keyword evidence="19" id="KW-1185">Reference proteome</keyword>
<evidence type="ECO:0000313" key="19">
    <source>
        <dbReference type="Proteomes" id="UP000002494"/>
    </source>
</evidence>
<feature type="domain" description="AIG1-type G" evidence="17">
    <location>
        <begin position="74"/>
        <end position="274"/>
    </location>
</feature>
<evidence type="ECO:0000259" key="17">
    <source>
        <dbReference type="PROSITE" id="PS51720"/>
    </source>
</evidence>
<reference evidence="18" key="2">
    <citation type="submission" date="2015-06" db="UniProtKB">
        <authorList>
            <consortium name="Ensembl"/>
        </authorList>
    </citation>
    <scope>IDENTIFICATION</scope>
    <source>
        <strain evidence="18">Brown Norway</strain>
    </source>
</reference>
<dbReference type="GO" id="GO:0005794">
    <property type="term" value="C:Golgi apparatus"/>
    <property type="evidence" value="ECO:0007669"/>
    <property type="project" value="UniProtKB-SubCell"/>
</dbReference>
<evidence type="ECO:0000256" key="2">
    <source>
        <dbReference type="ARBA" id="ARBA00004240"/>
    </source>
</evidence>
<keyword evidence="8" id="KW-0547">Nucleotide-binding</keyword>
<dbReference type="GO" id="GO:0005739">
    <property type="term" value="C:mitochondrion"/>
    <property type="evidence" value="ECO:0007669"/>
    <property type="project" value="UniProtKB-SubCell"/>
</dbReference>
<dbReference type="GO" id="GO:0005829">
    <property type="term" value="C:cytosol"/>
    <property type="evidence" value="ECO:0007669"/>
    <property type="project" value="UniProtKB-SubCell"/>
</dbReference>
<dbReference type="PANTHER" id="PTHR10903">
    <property type="entry name" value="GTPASE, IMAP FAMILY MEMBER-RELATED"/>
    <property type="match status" value="1"/>
</dbReference>
<feature type="domain" description="AIG1-type G" evidence="17">
    <location>
        <begin position="500"/>
        <end position="709"/>
    </location>
</feature>
<feature type="compositionally biased region" description="Polar residues" evidence="16">
    <location>
        <begin position="63"/>
        <end position="72"/>
    </location>
</feature>
<dbReference type="GeneID" id="500112"/>
<dbReference type="CDD" id="cd01852">
    <property type="entry name" value="AIG1"/>
    <property type="match status" value="2"/>
</dbReference>
<dbReference type="SUPFAM" id="SSF52540">
    <property type="entry name" value="P-loop containing nucleoside triphosphate hydrolases"/>
    <property type="match status" value="3"/>
</dbReference>
<name>A0A0H2UHZ9_RAT</name>
<dbReference type="Proteomes" id="UP000002494">
    <property type="component" value="Chromosome 4"/>
</dbReference>
<evidence type="ECO:0000313" key="18">
    <source>
        <dbReference type="Ensembl" id="ENSRNOP00000055946"/>
    </source>
</evidence>
<keyword evidence="10" id="KW-0333">Golgi apparatus</keyword>
<evidence type="ECO:0000256" key="11">
    <source>
        <dbReference type="ARBA" id="ARBA00023128"/>
    </source>
</evidence>
<feature type="domain" description="AIG1-type G" evidence="17">
    <location>
        <begin position="309"/>
        <end position="499"/>
    </location>
</feature>
<feature type="region of interest" description="Disordered" evidence="16">
    <location>
        <begin position="50"/>
        <end position="72"/>
    </location>
</feature>
<evidence type="ECO:0000256" key="5">
    <source>
        <dbReference type="ARBA" id="ARBA00008535"/>
    </source>
</evidence>
<evidence type="ECO:0000256" key="7">
    <source>
        <dbReference type="ARBA" id="ARBA00022737"/>
    </source>
</evidence>
<dbReference type="Bgee" id="ENSRNOG00000020169">
    <property type="expression patterns" value="Expressed in thymus and 18 other cell types or tissues"/>
</dbReference>
<dbReference type="OrthoDB" id="8954335at2759"/>
<dbReference type="PROSITE" id="PS51720">
    <property type="entry name" value="G_AIG1"/>
    <property type="match status" value="3"/>
</dbReference>
<reference evidence="18" key="1">
    <citation type="journal article" date="2004" name="Nature">
        <title>Genome sequence of the Brown Norway rat yields insights into mammalian evolution.</title>
        <authorList>
            <consortium name="Rat Genome Sequencing Project Consortium"/>
            <person name="Gibbs R.A."/>
            <person name="Weinstock G.M."/>
            <person name="Metzker M.L."/>
            <person name="Muzny D.M."/>
            <person name="Sodergren E.J."/>
            <person name="Scherer S."/>
            <person name="Scott G."/>
            <person name="Steffen D."/>
            <person name="Worley K.C."/>
            <person name="Burch P.E."/>
            <person name="Okwuonu G."/>
            <person name="Hines S."/>
            <person name="Lewis L."/>
            <person name="Deramo C."/>
            <person name="Delgado O."/>
            <person name="Dugan-Rocha S."/>
            <person name="Miner G."/>
            <person name="Morgan M."/>
            <person name="Hawes A."/>
            <person name="Gill R."/>
            <person name="Holt R.A."/>
            <person name="Adams M.D."/>
            <person name="Amanatides P.G."/>
            <person name="Baden-Tillson H."/>
            <person name="Barnstead M."/>
            <person name="Chin S."/>
            <person name="Evans C.A."/>
            <person name="Ferriera S."/>
            <person name="Fosler C."/>
            <person name="Glodek A."/>
            <person name="Gu Z."/>
            <person name="Jennings D."/>
            <person name="Kraft C.L."/>
            <person name="Nguyen T."/>
            <person name="Pfannkoch C.M."/>
            <person name="Sitter C."/>
            <person name="Sutton G.G."/>
            <person name="Venter J.C."/>
            <person name="Woodage T."/>
            <person name="Smith D."/>
            <person name="Lee H.-M."/>
            <person name="Gustafson E."/>
            <person name="Cahill P."/>
            <person name="Kana A."/>
            <person name="Doucette-Stamm L."/>
            <person name="Weinstock K."/>
            <person name="Fechtel K."/>
            <person name="Weiss R.B."/>
            <person name="Dunn D.M."/>
            <person name="Green E.D."/>
            <person name="Blakesley R.W."/>
            <person name="Bouffard G.G."/>
            <person name="De Jong P.J."/>
            <person name="Osoegawa K."/>
            <person name="Zhu B."/>
            <person name="Marra M."/>
            <person name="Schein J."/>
            <person name="Bosdet I."/>
            <person name="Fjell C."/>
            <person name="Jones S."/>
            <person name="Krzywinski M."/>
            <person name="Mathewson C."/>
            <person name="Siddiqui A."/>
            <person name="Wye N."/>
            <person name="McPherson J."/>
            <person name="Zhao S."/>
            <person name="Fraser C.M."/>
            <person name="Shetty J."/>
            <person name="Shatsman S."/>
            <person name="Geer K."/>
            <person name="Chen Y."/>
            <person name="Abramzon S."/>
            <person name="Nierman W.C."/>
            <person name="Havlak P.H."/>
            <person name="Chen R."/>
            <person name="Durbin K.J."/>
            <person name="Egan A."/>
            <person name="Ren Y."/>
            <person name="Song X.-Z."/>
            <person name="Li B."/>
            <person name="Liu Y."/>
            <person name="Qin X."/>
            <person name="Cawley S."/>
            <person name="Cooney A.J."/>
            <person name="D'Souza L.M."/>
            <person name="Martin K."/>
            <person name="Wu J.Q."/>
            <person name="Gonzalez-Garay M.L."/>
            <person name="Jackson A.R."/>
            <person name="Kalafus K.J."/>
            <person name="McLeod M.P."/>
            <person name="Milosavljevic A."/>
            <person name="Virk D."/>
            <person name="Volkov A."/>
            <person name="Wheeler D.A."/>
            <person name="Zhang Z."/>
            <person name="Bailey J.A."/>
            <person name="Eichler E.E."/>
            <person name="Tuzun E."/>
            <person name="Birney E."/>
            <person name="Mongin E."/>
            <person name="Ureta-Vidal A."/>
            <person name="Woodwark C."/>
            <person name="Zdobnov E."/>
            <person name="Bork P."/>
            <person name="Suyama M."/>
            <person name="Torrents D."/>
            <person name="Alexandersson M."/>
            <person name="Trask B.J."/>
            <person name="Young J.M."/>
            <person name="Huang H."/>
            <person name="Wang H."/>
            <person name="Xing H."/>
            <person name="Daniels S."/>
            <person name="Gietzen D."/>
            <person name="Schmidt J."/>
            <person name="Stevens K."/>
            <person name="Vitt U."/>
            <person name="Wingrove J."/>
            <person name="Camara F."/>
            <person name="Mar Alba M."/>
            <person name="Abril J.F."/>
            <person name="Guigo R."/>
            <person name="Smit A."/>
            <person name="Dubchak I."/>
            <person name="Rubin E.M."/>
            <person name="Couronne O."/>
            <person name="Poliakov A."/>
            <person name="Huebner N."/>
            <person name="Ganten D."/>
            <person name="Goesele C."/>
            <person name="Hummel O."/>
            <person name="Kreitler T."/>
            <person name="Lee Y.-A."/>
            <person name="Monti J."/>
            <person name="Schulz H."/>
            <person name="Zimdahl H."/>
            <person name="Himmelbauer H."/>
            <person name="Lehrach H."/>
            <person name="Jacob H.J."/>
            <person name="Bromberg S."/>
            <person name="Gullings-Handley J."/>
            <person name="Jensen-Seaman M.I."/>
            <person name="Kwitek A.E."/>
            <person name="Lazar J."/>
            <person name="Pasko D."/>
            <person name="Tonellato P.J."/>
            <person name="Twigger S."/>
            <person name="Ponting C.P."/>
            <person name="Duarte J.M."/>
            <person name="Rice S."/>
            <person name="Goodstadt L."/>
            <person name="Beatson S.A."/>
            <person name="Emes R.D."/>
            <person name="Winter E.E."/>
            <person name="Webber C."/>
            <person name="Brandt P."/>
            <person name="Nyakatura G."/>
            <person name="Adetobi M."/>
            <person name="Chiaromonte F."/>
            <person name="Elnitski L."/>
            <person name="Eswara P."/>
            <person name="Hardison R.C."/>
            <person name="Hou M."/>
            <person name="Kolbe D."/>
            <person name="Makova K."/>
            <person name="Miller W."/>
            <person name="Nekrutenko A."/>
            <person name="Riemer C."/>
            <person name="Schwartz S."/>
            <person name="Taylor J."/>
            <person name="Yang S."/>
            <person name="Zhang Y."/>
            <person name="Lindpaintner K."/>
            <person name="Andrews T.D."/>
            <person name="Caccamo M."/>
            <person name="Clamp M."/>
            <person name="Clarke L."/>
            <person name="Curwen V."/>
            <person name="Durbin R.M."/>
            <person name="Eyras E."/>
            <person name="Searle S.M."/>
            <person name="Cooper G.M."/>
            <person name="Batzoglou S."/>
            <person name="Brudno M."/>
            <person name="Sidow A."/>
            <person name="Stone E.A."/>
            <person name="Payseur B.A."/>
            <person name="Bourque G."/>
            <person name="Lopez-Otin C."/>
            <person name="Puente X.S."/>
            <person name="Chakrabarti K."/>
            <person name="Chatterji S."/>
            <person name="Dewey C."/>
            <person name="Pachter L."/>
            <person name="Bray N."/>
            <person name="Yap V.B."/>
            <person name="Caspi A."/>
            <person name="Tesler G."/>
            <person name="Pevzner P.A."/>
            <person name="Haussler D."/>
            <person name="Roskin K.M."/>
            <person name="Baertsch R."/>
            <person name="Clawson H."/>
            <person name="Furey T.S."/>
            <person name="Hinrichs A.S."/>
            <person name="Karolchik D."/>
            <person name="Kent W.J."/>
            <person name="Rosenbloom K.R."/>
            <person name="Trumbower H."/>
            <person name="Weirauch M."/>
            <person name="Cooper D.N."/>
            <person name="Stenson P.D."/>
            <person name="Ma B."/>
            <person name="Brent M."/>
            <person name="Arumugam M."/>
            <person name="Shteynberg D."/>
            <person name="Copley R.R."/>
            <person name="Taylor M.S."/>
            <person name="Riethman H."/>
            <person name="Mudunuri U."/>
            <person name="Peterson J."/>
            <person name="Guyer M."/>
            <person name="Felsenfeld A."/>
            <person name="Old S."/>
            <person name="Mockrin S."/>
            <person name="Collins F.S."/>
        </authorList>
    </citation>
    <scope>NUCLEOTIDE SEQUENCE [LARGE SCALE GENOMIC DNA]</scope>
    <source>
        <strain evidence="18">Brown Norway</strain>
    </source>
</reference>
<dbReference type="RefSeq" id="XP_006236503.1">
    <property type="nucleotide sequence ID" value="XM_006236441.5"/>
</dbReference>
<proteinExistence type="inferred from homology"/>
<dbReference type="FunFam" id="3.40.50.300:FF:000536">
    <property type="entry name" value="GTPase IMAP family member 8"/>
    <property type="match status" value="3"/>
</dbReference>
<dbReference type="GO" id="GO:0005525">
    <property type="term" value="F:GTP binding"/>
    <property type="evidence" value="ECO:0007669"/>
    <property type="project" value="UniProtKB-KW"/>
</dbReference>
<dbReference type="Ensembl" id="ENSRNOT00000059173">
    <property type="protein sequence ID" value="ENSRNOP00000055946"/>
    <property type="gene ID" value="ENSRNOG00000020169"/>
</dbReference>
<evidence type="ECO:0000256" key="10">
    <source>
        <dbReference type="ARBA" id="ARBA00023034"/>
    </source>
</evidence>
<dbReference type="Pfam" id="PF04548">
    <property type="entry name" value="AIG1"/>
    <property type="match status" value="3"/>
</dbReference>
<keyword evidence="12" id="KW-0342">GTP-binding</keyword>
<dbReference type="VEuPathDB" id="HostDB:ENSRNOG00000020169"/>
<dbReference type="InterPro" id="IPR045058">
    <property type="entry name" value="GIMA/IAN/Toc"/>
</dbReference>
<organism evidence="18 19">
    <name type="scientific">Rattus norvegicus</name>
    <name type="common">Rat</name>
    <dbReference type="NCBI Taxonomy" id="10116"/>
    <lineage>
        <taxon>Eukaryota</taxon>
        <taxon>Metazoa</taxon>
        <taxon>Chordata</taxon>
        <taxon>Craniata</taxon>
        <taxon>Vertebrata</taxon>
        <taxon>Euteleostomi</taxon>
        <taxon>Mammalia</taxon>
        <taxon>Eutheria</taxon>
        <taxon>Euarchontoglires</taxon>
        <taxon>Glires</taxon>
        <taxon>Rodentia</taxon>
        <taxon>Myomorpha</taxon>
        <taxon>Muroidea</taxon>
        <taxon>Muridae</taxon>
        <taxon>Murinae</taxon>
        <taxon>Rattus</taxon>
    </lineage>
</organism>
<evidence type="ECO:0000256" key="15">
    <source>
        <dbReference type="ARBA" id="ARBA00077278"/>
    </source>
</evidence>
<evidence type="ECO:0000256" key="6">
    <source>
        <dbReference type="ARBA" id="ARBA00022490"/>
    </source>
</evidence>
<evidence type="ECO:0000256" key="16">
    <source>
        <dbReference type="SAM" id="MobiDB-lite"/>
    </source>
</evidence>
<dbReference type="InterPro" id="IPR006703">
    <property type="entry name" value="G_AIG1"/>
</dbReference>
<dbReference type="InterPro" id="IPR027417">
    <property type="entry name" value="P-loop_NTPase"/>
</dbReference>
<dbReference type="SMR" id="A0A0H2UHZ9"/>
<keyword evidence="11" id="KW-0496">Mitochondrion</keyword>
<evidence type="ECO:0000256" key="8">
    <source>
        <dbReference type="ARBA" id="ARBA00022741"/>
    </source>
</evidence>
<dbReference type="CTD" id="155038"/>
<keyword evidence="9" id="KW-0256">Endoplasmic reticulum</keyword>
<protein>
    <recommendedName>
        <fullName evidence="14">GTPase IMAP family member 8</fullName>
    </recommendedName>
    <alternativeName>
        <fullName evidence="15">Immune-associated nucleotide-binding protein 9</fullName>
    </alternativeName>
</protein>
<evidence type="ECO:0000256" key="14">
    <source>
        <dbReference type="ARBA" id="ARBA00073539"/>
    </source>
</evidence>
<evidence type="ECO:0000256" key="13">
    <source>
        <dbReference type="ARBA" id="ARBA00056809"/>
    </source>
</evidence>
<evidence type="ECO:0000256" key="9">
    <source>
        <dbReference type="ARBA" id="ARBA00022824"/>
    </source>
</evidence>
<keyword evidence="7" id="KW-0677">Repeat</keyword>
<comment type="function">
    <text evidence="13">Exerts an anti-apoptotic effect in the immune system and is involved in responses to infections.</text>
</comment>
<accession>A0A0H2UHZ9</accession>